<dbReference type="InterPro" id="IPR041492">
    <property type="entry name" value="HAD_2"/>
</dbReference>
<dbReference type="InterPro" id="IPR050155">
    <property type="entry name" value="HAD-like_hydrolase_sf"/>
</dbReference>
<dbReference type="InterPro" id="IPR023214">
    <property type="entry name" value="HAD_sf"/>
</dbReference>
<dbReference type="Gene3D" id="3.40.50.1000">
    <property type="entry name" value="HAD superfamily/HAD-like"/>
    <property type="match status" value="1"/>
</dbReference>
<dbReference type="RefSeq" id="WP_188621393.1">
    <property type="nucleotide sequence ID" value="NZ_BMJE01000006.1"/>
</dbReference>
<sequence length="212" mass="24349">MKIKYFLFDFDGTLVDSRMIIVSLYNSLAAKKGYKLITNDNITYLRTLSIKEKCKALGVPRYKVPFIVTWFSKRFYNEVTKLSFNEGMKALLHSLNDKNVPYAILSSNAQKNIQAFFEYQNVNVPAIYTSGRLFGKDRLLKKFMKQHNAKPEEILYIGDEARDILACQKCGVPVVGVSWGYDAVEAIQKTQPDYLINTPEELTKLLKGFFNE</sequence>
<reference evidence="2" key="1">
    <citation type="journal article" date="2019" name="Int. J. Syst. Evol. Microbiol.">
        <title>The Global Catalogue of Microorganisms (GCM) 10K type strain sequencing project: providing services to taxonomists for standard genome sequencing and annotation.</title>
        <authorList>
            <consortium name="The Broad Institute Genomics Platform"/>
            <consortium name="The Broad Institute Genome Sequencing Center for Infectious Disease"/>
            <person name="Wu L."/>
            <person name="Ma J."/>
        </authorList>
    </citation>
    <scope>NUCLEOTIDE SEQUENCE [LARGE SCALE GENOMIC DNA]</scope>
    <source>
        <strain evidence="2">CGMCC 1.15461</strain>
    </source>
</reference>
<gene>
    <name evidence="1" type="primary">gph</name>
    <name evidence="1" type="ORF">GCM10007424_22430</name>
</gene>
<dbReference type="PANTHER" id="PTHR43434:SF13">
    <property type="entry name" value="PHOSPHOGLYCOLATE PHOSPHATASE"/>
    <property type="match status" value="1"/>
</dbReference>
<keyword evidence="2" id="KW-1185">Reference proteome</keyword>
<name>A0ABQ1K2I0_9FLAO</name>
<dbReference type="EMBL" id="BMJE01000006">
    <property type="protein sequence ID" value="GGB81857.1"/>
    <property type="molecule type" value="Genomic_DNA"/>
</dbReference>
<evidence type="ECO:0000313" key="2">
    <source>
        <dbReference type="Proteomes" id="UP000615760"/>
    </source>
</evidence>
<accession>A0ABQ1K2I0</accession>
<comment type="caution">
    <text evidence="1">The sequence shown here is derived from an EMBL/GenBank/DDBJ whole genome shotgun (WGS) entry which is preliminary data.</text>
</comment>
<dbReference type="Pfam" id="PF13419">
    <property type="entry name" value="HAD_2"/>
    <property type="match status" value="1"/>
</dbReference>
<dbReference type="Gene3D" id="1.10.150.240">
    <property type="entry name" value="Putative phosphatase, domain 2"/>
    <property type="match status" value="1"/>
</dbReference>
<dbReference type="SUPFAM" id="SSF56784">
    <property type="entry name" value="HAD-like"/>
    <property type="match status" value="1"/>
</dbReference>
<evidence type="ECO:0000313" key="1">
    <source>
        <dbReference type="EMBL" id="GGB81857.1"/>
    </source>
</evidence>
<proteinExistence type="predicted"/>
<dbReference type="PANTHER" id="PTHR43434">
    <property type="entry name" value="PHOSPHOGLYCOLATE PHOSPHATASE"/>
    <property type="match status" value="1"/>
</dbReference>
<protein>
    <submittedName>
        <fullName evidence="1">Phosphoglycolate phosphatase</fullName>
    </submittedName>
</protein>
<organism evidence="1 2">
    <name type="scientific">Flavobacterium suaedae</name>
    <dbReference type="NCBI Taxonomy" id="1767027"/>
    <lineage>
        <taxon>Bacteria</taxon>
        <taxon>Pseudomonadati</taxon>
        <taxon>Bacteroidota</taxon>
        <taxon>Flavobacteriia</taxon>
        <taxon>Flavobacteriales</taxon>
        <taxon>Flavobacteriaceae</taxon>
        <taxon>Flavobacterium</taxon>
    </lineage>
</organism>
<dbReference type="Proteomes" id="UP000615760">
    <property type="component" value="Unassembled WGS sequence"/>
</dbReference>
<dbReference type="SFLD" id="SFLDG01129">
    <property type="entry name" value="C1.5:_HAD__Beta-PGM__Phosphata"/>
    <property type="match status" value="1"/>
</dbReference>
<dbReference type="InterPro" id="IPR023198">
    <property type="entry name" value="PGP-like_dom2"/>
</dbReference>
<dbReference type="InterPro" id="IPR036412">
    <property type="entry name" value="HAD-like_sf"/>
</dbReference>
<dbReference type="SFLD" id="SFLDS00003">
    <property type="entry name" value="Haloacid_Dehalogenase"/>
    <property type="match status" value="1"/>
</dbReference>